<sequence>MKTTILLLFAFIGSIAQTNTKYASLIEYQFTTTLGGKIYKENTTLKCTNSQAIFQTFSQKEGDSSMDKDNETTVHINVKNKDESYILDIAKKTLNFTDFIDEKAYKINETIPVMKWVLSTKKEDVKKINNFICNKATLNFRGRNYIAWYTYKVPLSFGPWKFNGLPGLILEIYDSQNTYHWTATKIILPLKEKIDFNVIQKLKANEITLNQYVDKIEKAHKSRSDIMLKRLPRGVTLESSTSENYSIELKYD</sequence>
<name>A0A923N2S3_9FLAO</name>
<accession>A0A923N2S3</accession>
<gene>
    <name evidence="1" type="ORF">H8R25_17915</name>
</gene>
<dbReference type="NCBIfam" id="TIGR01200">
    <property type="entry name" value="GLPGLI"/>
    <property type="match status" value="1"/>
</dbReference>
<reference evidence="1 2" key="1">
    <citation type="submission" date="2020-08" db="EMBL/GenBank/DDBJ databases">
        <title>Description of novel Flavobacterium F-392 isolate.</title>
        <authorList>
            <person name="Saticioglu I.B."/>
            <person name="Duman M."/>
            <person name="Altun S."/>
        </authorList>
    </citation>
    <scope>NUCLEOTIDE SEQUENCE [LARGE SCALE GENOMIC DNA]</scope>
    <source>
        <strain evidence="1 2">F-392</strain>
    </source>
</reference>
<proteinExistence type="predicted"/>
<keyword evidence="2" id="KW-1185">Reference proteome</keyword>
<organism evidence="1 2">
    <name type="scientific">Flavobacterium muglaense</name>
    <dbReference type="NCBI Taxonomy" id="2764716"/>
    <lineage>
        <taxon>Bacteria</taxon>
        <taxon>Pseudomonadati</taxon>
        <taxon>Bacteroidota</taxon>
        <taxon>Flavobacteriia</taxon>
        <taxon>Flavobacteriales</taxon>
        <taxon>Flavobacteriaceae</taxon>
        <taxon>Flavobacterium</taxon>
    </lineage>
</organism>
<dbReference type="EMBL" id="JACRUL010000106">
    <property type="protein sequence ID" value="MBC5846291.1"/>
    <property type="molecule type" value="Genomic_DNA"/>
</dbReference>
<dbReference type="AlphaFoldDB" id="A0A923N2S3"/>
<dbReference type="InterPro" id="IPR005901">
    <property type="entry name" value="GLPGLI"/>
</dbReference>
<dbReference type="Proteomes" id="UP000641454">
    <property type="component" value="Unassembled WGS sequence"/>
</dbReference>
<evidence type="ECO:0000313" key="1">
    <source>
        <dbReference type="EMBL" id="MBC5846291.1"/>
    </source>
</evidence>
<protein>
    <submittedName>
        <fullName evidence="1">GLPGLI family protein</fullName>
    </submittedName>
</protein>
<dbReference type="Pfam" id="PF09697">
    <property type="entry name" value="Porph_ging"/>
    <property type="match status" value="1"/>
</dbReference>
<comment type="caution">
    <text evidence="1">The sequence shown here is derived from an EMBL/GenBank/DDBJ whole genome shotgun (WGS) entry which is preliminary data.</text>
</comment>
<dbReference type="RefSeq" id="WP_187021814.1">
    <property type="nucleotide sequence ID" value="NZ_JACRUK010000105.1"/>
</dbReference>
<evidence type="ECO:0000313" key="2">
    <source>
        <dbReference type="Proteomes" id="UP000641454"/>
    </source>
</evidence>